<dbReference type="VEuPathDB" id="AmoebaDB:NAEGRDRAFT_72748"/>
<name>D2VUQ6_NAEGR</name>
<accession>D2VUQ6</accession>
<sequence>MNKPSLLQILFKRHSVGTLKPTRSLLDQWIGKFSEKIHDKVWNQWFTVSSIYKTQLMFGNVESLEDGKYEKQVMKERLLFYQKQKRLLLKKAKERYQEQLLMDELAVLNADIFDEIDRKYRKKTLGDRVEFWKLFFKYLFTKKEKPLLLLSDVKDYDKYAEEFKIKSS</sequence>
<reference evidence="1 2" key="1">
    <citation type="journal article" date="2010" name="Cell">
        <title>The genome of Naegleria gruberi illuminates early eukaryotic versatility.</title>
        <authorList>
            <person name="Fritz-Laylin L.K."/>
            <person name="Prochnik S.E."/>
            <person name="Ginger M.L."/>
            <person name="Dacks J.B."/>
            <person name="Carpenter M.L."/>
            <person name="Field M.C."/>
            <person name="Kuo A."/>
            <person name="Paredez A."/>
            <person name="Chapman J."/>
            <person name="Pham J."/>
            <person name="Shu S."/>
            <person name="Neupane R."/>
            <person name="Cipriano M."/>
            <person name="Mancuso J."/>
            <person name="Tu H."/>
            <person name="Salamov A."/>
            <person name="Lindquist E."/>
            <person name="Shapiro H."/>
            <person name="Lucas S."/>
            <person name="Grigoriev I.V."/>
            <person name="Cande W.Z."/>
            <person name="Fulton C."/>
            <person name="Rokhsar D.S."/>
            <person name="Dawson S.C."/>
        </authorList>
    </citation>
    <scope>NUCLEOTIDE SEQUENCE [LARGE SCALE GENOMIC DNA]</scope>
    <source>
        <strain evidence="1 2">NEG-M</strain>
    </source>
</reference>
<dbReference type="Proteomes" id="UP000006671">
    <property type="component" value="Unassembled WGS sequence"/>
</dbReference>
<evidence type="ECO:0000313" key="2">
    <source>
        <dbReference type="Proteomes" id="UP000006671"/>
    </source>
</evidence>
<protein>
    <submittedName>
        <fullName evidence="1">Predicted protein</fullName>
    </submittedName>
</protein>
<gene>
    <name evidence="1" type="ORF">NAEGRDRAFT_72748</name>
</gene>
<dbReference type="KEGG" id="ngr:NAEGRDRAFT_72748"/>
<dbReference type="RefSeq" id="XP_002672238.1">
    <property type="nucleotide sequence ID" value="XM_002672192.1"/>
</dbReference>
<evidence type="ECO:0000313" key="1">
    <source>
        <dbReference type="EMBL" id="EFC39494.1"/>
    </source>
</evidence>
<dbReference type="OMA" id="WKLFFKY"/>
<dbReference type="OrthoDB" id="10255249at2759"/>
<dbReference type="AlphaFoldDB" id="D2VUQ6"/>
<organism evidence="2">
    <name type="scientific">Naegleria gruberi</name>
    <name type="common">Amoeba</name>
    <dbReference type="NCBI Taxonomy" id="5762"/>
    <lineage>
        <taxon>Eukaryota</taxon>
        <taxon>Discoba</taxon>
        <taxon>Heterolobosea</taxon>
        <taxon>Tetramitia</taxon>
        <taxon>Eutetramitia</taxon>
        <taxon>Vahlkampfiidae</taxon>
        <taxon>Naegleria</taxon>
    </lineage>
</organism>
<proteinExistence type="predicted"/>
<keyword evidence="2" id="KW-1185">Reference proteome</keyword>
<dbReference type="InParanoid" id="D2VUQ6"/>
<dbReference type="EMBL" id="GG738899">
    <property type="protein sequence ID" value="EFC39494.1"/>
    <property type="molecule type" value="Genomic_DNA"/>
</dbReference>
<dbReference type="GeneID" id="8854146"/>